<reference evidence="13 14" key="1">
    <citation type="journal article" date="2018" name="Nat. Ecol. Evol.">
        <title>Pezizomycetes genomes reveal the molecular basis of ectomycorrhizal truffle lifestyle.</title>
        <authorList>
            <person name="Murat C."/>
            <person name="Payen T."/>
            <person name="Noel B."/>
            <person name="Kuo A."/>
            <person name="Morin E."/>
            <person name="Chen J."/>
            <person name="Kohler A."/>
            <person name="Krizsan K."/>
            <person name="Balestrini R."/>
            <person name="Da Silva C."/>
            <person name="Montanini B."/>
            <person name="Hainaut M."/>
            <person name="Levati E."/>
            <person name="Barry K.W."/>
            <person name="Belfiori B."/>
            <person name="Cichocki N."/>
            <person name="Clum A."/>
            <person name="Dockter R.B."/>
            <person name="Fauchery L."/>
            <person name="Guy J."/>
            <person name="Iotti M."/>
            <person name="Le Tacon F."/>
            <person name="Lindquist E.A."/>
            <person name="Lipzen A."/>
            <person name="Malagnac F."/>
            <person name="Mello A."/>
            <person name="Molinier V."/>
            <person name="Miyauchi S."/>
            <person name="Poulain J."/>
            <person name="Riccioni C."/>
            <person name="Rubini A."/>
            <person name="Sitrit Y."/>
            <person name="Splivallo R."/>
            <person name="Traeger S."/>
            <person name="Wang M."/>
            <person name="Zifcakova L."/>
            <person name="Wipf D."/>
            <person name="Zambonelli A."/>
            <person name="Paolocci F."/>
            <person name="Nowrousian M."/>
            <person name="Ottonello S."/>
            <person name="Baldrian P."/>
            <person name="Spatafora J.W."/>
            <person name="Henrissat B."/>
            <person name="Nagy L.G."/>
            <person name="Aury J.M."/>
            <person name="Wincker P."/>
            <person name="Grigoriev I.V."/>
            <person name="Bonfante P."/>
            <person name="Martin F.M."/>
        </authorList>
    </citation>
    <scope>NUCLEOTIDE SEQUENCE [LARGE SCALE GENOMIC DNA]</scope>
    <source>
        <strain evidence="13 14">ATCC MYA-4762</strain>
    </source>
</reference>
<evidence type="ECO:0000256" key="7">
    <source>
        <dbReference type="ARBA" id="ARBA00023125"/>
    </source>
</evidence>
<evidence type="ECO:0000256" key="3">
    <source>
        <dbReference type="ARBA" id="ARBA00022723"/>
    </source>
</evidence>
<evidence type="ECO:0000256" key="9">
    <source>
        <dbReference type="ARBA" id="ARBA00023242"/>
    </source>
</evidence>
<evidence type="ECO:0000313" key="14">
    <source>
        <dbReference type="Proteomes" id="UP000267821"/>
    </source>
</evidence>
<evidence type="ECO:0000256" key="2">
    <source>
        <dbReference type="ARBA" id="ARBA00005548"/>
    </source>
</evidence>
<dbReference type="GO" id="GO:1901255">
    <property type="term" value="P:nucleotide-excision repair involved in interstrand cross-link repair"/>
    <property type="evidence" value="ECO:0007669"/>
    <property type="project" value="TreeGrafter"/>
</dbReference>
<dbReference type="NCBIfam" id="TIGR00598">
    <property type="entry name" value="rad14"/>
    <property type="match status" value="1"/>
</dbReference>
<evidence type="ECO:0000256" key="4">
    <source>
        <dbReference type="ARBA" id="ARBA00022763"/>
    </source>
</evidence>
<dbReference type="InterPro" id="IPR022656">
    <property type="entry name" value="XPA_C"/>
</dbReference>
<feature type="compositionally biased region" description="Basic and acidic residues" evidence="11">
    <location>
        <begin position="62"/>
        <end position="75"/>
    </location>
</feature>
<keyword evidence="8" id="KW-0234">DNA repair</keyword>
<dbReference type="OrthoDB" id="5368863at2759"/>
<dbReference type="GO" id="GO:0000110">
    <property type="term" value="C:nucleotide-excision repair factor 1 complex"/>
    <property type="evidence" value="ECO:0007669"/>
    <property type="project" value="TreeGrafter"/>
</dbReference>
<accession>A0A3N4LZY5</accession>
<dbReference type="PANTHER" id="PTHR10142:SF0">
    <property type="entry name" value="DNA REPAIR PROTEIN COMPLEMENTING XP-A CELLS"/>
    <property type="match status" value="1"/>
</dbReference>
<dbReference type="InterPro" id="IPR000465">
    <property type="entry name" value="XPA/RAD14"/>
</dbReference>
<keyword evidence="7" id="KW-0238">DNA-binding</keyword>
<dbReference type="Gene3D" id="3.90.530.10">
    <property type="entry name" value="XPA C-terminal domain"/>
    <property type="match status" value="1"/>
</dbReference>
<name>A0A3N4LZY5_9PEZI</name>
<evidence type="ECO:0000256" key="6">
    <source>
        <dbReference type="ARBA" id="ARBA00022833"/>
    </source>
</evidence>
<dbReference type="CDD" id="cd21077">
    <property type="entry name" value="DBD_Rad14"/>
    <property type="match status" value="1"/>
</dbReference>
<dbReference type="STRING" id="1051890.A0A3N4LZY5"/>
<dbReference type="GO" id="GO:0003684">
    <property type="term" value="F:damaged DNA binding"/>
    <property type="evidence" value="ECO:0007669"/>
    <property type="project" value="InterPro"/>
</dbReference>
<evidence type="ECO:0000259" key="12">
    <source>
        <dbReference type="Pfam" id="PF05181"/>
    </source>
</evidence>
<dbReference type="EMBL" id="ML121535">
    <property type="protein sequence ID" value="RPB26241.1"/>
    <property type="molecule type" value="Genomic_DNA"/>
</dbReference>
<dbReference type="InterPro" id="IPR009061">
    <property type="entry name" value="DNA-bd_dom_put_sf"/>
</dbReference>
<dbReference type="GO" id="GO:0006284">
    <property type="term" value="P:base-excision repair"/>
    <property type="evidence" value="ECO:0007669"/>
    <property type="project" value="TreeGrafter"/>
</dbReference>
<dbReference type="GO" id="GO:0000715">
    <property type="term" value="P:nucleotide-excision repair, DNA damage recognition"/>
    <property type="evidence" value="ECO:0007669"/>
    <property type="project" value="TreeGrafter"/>
</dbReference>
<keyword evidence="3" id="KW-0479">Metal-binding</keyword>
<dbReference type="PANTHER" id="PTHR10142">
    <property type="entry name" value="DNA REPAIR PROTEIN COMPLEMENTING XP-A CELLS"/>
    <property type="match status" value="1"/>
</dbReference>
<comment type="subcellular location">
    <subcellularLocation>
        <location evidence="1">Nucleus</location>
    </subcellularLocation>
</comment>
<dbReference type="InterPro" id="IPR037129">
    <property type="entry name" value="XPA_sf"/>
</dbReference>
<dbReference type="InterPro" id="IPR022658">
    <property type="entry name" value="XPA_CS"/>
</dbReference>
<evidence type="ECO:0000256" key="11">
    <source>
        <dbReference type="SAM" id="MobiDB-lite"/>
    </source>
</evidence>
<proteinExistence type="inferred from homology"/>
<comment type="similarity">
    <text evidence="2">Belongs to the XPA family.</text>
</comment>
<evidence type="ECO:0000313" key="13">
    <source>
        <dbReference type="EMBL" id="RPB26241.1"/>
    </source>
</evidence>
<organism evidence="13 14">
    <name type="scientific">Terfezia boudieri ATCC MYA-4762</name>
    <dbReference type="NCBI Taxonomy" id="1051890"/>
    <lineage>
        <taxon>Eukaryota</taxon>
        <taxon>Fungi</taxon>
        <taxon>Dikarya</taxon>
        <taxon>Ascomycota</taxon>
        <taxon>Pezizomycotina</taxon>
        <taxon>Pezizomycetes</taxon>
        <taxon>Pezizales</taxon>
        <taxon>Pezizaceae</taxon>
        <taxon>Terfezia</taxon>
    </lineage>
</organism>
<evidence type="ECO:0000256" key="1">
    <source>
        <dbReference type="ARBA" id="ARBA00004123"/>
    </source>
</evidence>
<keyword evidence="4" id="KW-0227">DNA damage</keyword>
<dbReference type="AlphaFoldDB" id="A0A3N4LZY5"/>
<dbReference type="SUPFAM" id="SSF46955">
    <property type="entry name" value="Putative DNA-binding domain"/>
    <property type="match status" value="1"/>
</dbReference>
<evidence type="ECO:0000256" key="10">
    <source>
        <dbReference type="ARBA" id="ARBA00072989"/>
    </source>
</evidence>
<dbReference type="InterPro" id="IPR022652">
    <property type="entry name" value="Znf_XPA_CS"/>
</dbReference>
<feature type="region of interest" description="Disordered" evidence="11">
    <location>
        <begin position="62"/>
        <end position="128"/>
    </location>
</feature>
<dbReference type="GO" id="GO:0008270">
    <property type="term" value="F:zinc ion binding"/>
    <property type="evidence" value="ECO:0007669"/>
    <property type="project" value="UniProtKB-KW"/>
</dbReference>
<dbReference type="Proteomes" id="UP000267821">
    <property type="component" value="Unassembled WGS sequence"/>
</dbReference>
<sequence>MEGARRSSRLAQAGRPEGSPPGGMVGEKCGAVGGSSSVDMVGGVGGSKKIFLTTEQIKRIEENRSKAKALYDEKVKKKQSQSRLTPPTTPAKHPHSEIVSPRNLRDARNVPSPSKPDEKGKSGPAALRPASAKFASFVEYDFSKMTDTKGGFLSTIDDPLSALDTRGKPENMPLEKWSEVLLRQKLKESKQGAHAPHLSELVRGTDKEKELKKCWECQSWEIDWKLYEVFRCRVCNTCKDKLPEKYSLLTKTECKEDYLITDPELKDTEILPHLTKPNPHKSTWNDMQLFLRYQVEARAIAKWGSFEALDAEFEKRAGVKRRKKEEKFKSKLKELKNKTRVETWKRKGTGGDGMKKGKHEHVWGLLVENGDGMAVRTCEECGFEVEELVL</sequence>
<dbReference type="Pfam" id="PF01286">
    <property type="entry name" value="XPA_N"/>
    <property type="match status" value="1"/>
</dbReference>
<keyword evidence="6" id="KW-0862">Zinc</keyword>
<protein>
    <recommendedName>
        <fullName evidence="10">DNA repair protein RAD14</fullName>
    </recommendedName>
</protein>
<keyword evidence="9" id="KW-0539">Nucleus</keyword>
<dbReference type="PROSITE" id="PS00753">
    <property type="entry name" value="XPA_2"/>
    <property type="match status" value="1"/>
</dbReference>
<feature type="region of interest" description="Disordered" evidence="11">
    <location>
        <begin position="1"/>
        <end position="45"/>
    </location>
</feature>
<dbReference type="GO" id="GO:0070914">
    <property type="term" value="P:UV-damage excision repair"/>
    <property type="evidence" value="ECO:0007669"/>
    <property type="project" value="TreeGrafter"/>
</dbReference>
<gene>
    <name evidence="13" type="ORF">L211DRAFT_821215</name>
</gene>
<dbReference type="FunCoup" id="A0A3N4LZY5">
    <property type="interactions" value="83"/>
</dbReference>
<evidence type="ECO:0000256" key="8">
    <source>
        <dbReference type="ARBA" id="ARBA00023204"/>
    </source>
</evidence>
<feature type="domain" description="XPA C-terminal" evidence="12">
    <location>
        <begin position="245"/>
        <end position="295"/>
    </location>
</feature>
<keyword evidence="5" id="KW-0863">Zinc-finger</keyword>
<evidence type="ECO:0000256" key="5">
    <source>
        <dbReference type="ARBA" id="ARBA00022771"/>
    </source>
</evidence>
<keyword evidence="14" id="KW-1185">Reference proteome</keyword>
<dbReference type="FunFam" id="3.90.530.10:FF:000003">
    <property type="entry name" value="Dna repair rad14 protein"/>
    <property type="match status" value="1"/>
</dbReference>
<dbReference type="InParanoid" id="A0A3N4LZY5"/>
<dbReference type="Pfam" id="PF05181">
    <property type="entry name" value="XPA_C"/>
    <property type="match status" value="1"/>
</dbReference>